<dbReference type="InterPro" id="IPR036761">
    <property type="entry name" value="TTHA0802/YceI-like_sf"/>
</dbReference>
<comment type="caution">
    <text evidence="2">The sequence shown here is derived from an EMBL/GenBank/DDBJ whole genome shotgun (WGS) entry which is preliminary data.</text>
</comment>
<evidence type="ECO:0000313" key="3">
    <source>
        <dbReference type="Proteomes" id="UP001338309"/>
    </source>
</evidence>
<reference evidence="2 3" key="1">
    <citation type="submission" date="2023-08" db="EMBL/GenBank/DDBJ databases">
        <title>Draft genome sequence of Algoriphagus confluentis.</title>
        <authorList>
            <person name="Takatani N."/>
            <person name="Hosokawa M."/>
            <person name="Sawabe T."/>
        </authorList>
    </citation>
    <scope>NUCLEOTIDE SEQUENCE [LARGE SCALE GENOMIC DNA]</scope>
    <source>
        <strain evidence="2 3">NBRC 111222</strain>
    </source>
</reference>
<feature type="domain" description="Lipid/polyisoprenoid-binding YceI-like" evidence="1">
    <location>
        <begin position="59"/>
        <end position="186"/>
    </location>
</feature>
<protein>
    <recommendedName>
        <fullName evidence="1">Lipid/polyisoprenoid-binding YceI-like domain-containing protein</fullName>
    </recommendedName>
</protein>
<sequence>MMKISKIKSAYLLAILIFLGCQVGISQTKYVIASAPMLKIEGGSTLHDWHMETNQAKGEGVFLLEAGKLKTVQSLNISFQAESLKSGTSGLDKNAYKALKTGSYKEIKFTLRELTGSGSSFTAKGDLRIAGATKSVSFPVKMTPAGNQLIFEGELSTKLTYFYIEPPTALLGTVKTDDEIKISFKTGFQPSI</sequence>
<dbReference type="PROSITE" id="PS51257">
    <property type="entry name" value="PROKAR_LIPOPROTEIN"/>
    <property type="match status" value="1"/>
</dbReference>
<dbReference type="InterPro" id="IPR007372">
    <property type="entry name" value="Lipid/polyisoprenoid-bd_YceI"/>
</dbReference>
<gene>
    <name evidence="2" type="ORF">Aconfl_17980</name>
</gene>
<organism evidence="2 3">
    <name type="scientific">Algoriphagus confluentis</name>
    <dbReference type="NCBI Taxonomy" id="1697556"/>
    <lineage>
        <taxon>Bacteria</taxon>
        <taxon>Pseudomonadati</taxon>
        <taxon>Bacteroidota</taxon>
        <taxon>Cytophagia</taxon>
        <taxon>Cytophagales</taxon>
        <taxon>Cyclobacteriaceae</taxon>
        <taxon>Algoriphagus</taxon>
    </lineage>
</organism>
<dbReference type="Pfam" id="PF04264">
    <property type="entry name" value="YceI"/>
    <property type="match status" value="1"/>
</dbReference>
<dbReference type="EMBL" id="BTPD01000005">
    <property type="protein sequence ID" value="GMQ29155.1"/>
    <property type="molecule type" value="Genomic_DNA"/>
</dbReference>
<dbReference type="RefSeq" id="WP_338223880.1">
    <property type="nucleotide sequence ID" value="NZ_BTPD01000005.1"/>
</dbReference>
<accession>A0ABQ6PPD6</accession>
<evidence type="ECO:0000259" key="1">
    <source>
        <dbReference type="Pfam" id="PF04264"/>
    </source>
</evidence>
<dbReference type="Proteomes" id="UP001338309">
    <property type="component" value="Unassembled WGS sequence"/>
</dbReference>
<dbReference type="Gene3D" id="2.40.128.110">
    <property type="entry name" value="Lipid/polyisoprenoid-binding, YceI-like"/>
    <property type="match status" value="1"/>
</dbReference>
<name>A0ABQ6PPD6_9BACT</name>
<dbReference type="SUPFAM" id="SSF101874">
    <property type="entry name" value="YceI-like"/>
    <property type="match status" value="1"/>
</dbReference>
<evidence type="ECO:0000313" key="2">
    <source>
        <dbReference type="EMBL" id="GMQ29155.1"/>
    </source>
</evidence>
<proteinExistence type="predicted"/>
<keyword evidence="3" id="KW-1185">Reference proteome</keyword>